<evidence type="ECO:0000256" key="1">
    <source>
        <dbReference type="SAM" id="SignalP"/>
    </source>
</evidence>
<keyword evidence="3" id="KW-1185">Reference proteome</keyword>
<dbReference type="AlphaFoldDB" id="A0A4U6UJG8"/>
<dbReference type="Proteomes" id="UP000298652">
    <property type="component" value="Chromosome 6"/>
</dbReference>
<organism evidence="2 3">
    <name type="scientific">Setaria viridis</name>
    <name type="common">Green bristlegrass</name>
    <name type="synonym">Setaria italica subsp. viridis</name>
    <dbReference type="NCBI Taxonomy" id="4556"/>
    <lineage>
        <taxon>Eukaryota</taxon>
        <taxon>Viridiplantae</taxon>
        <taxon>Streptophyta</taxon>
        <taxon>Embryophyta</taxon>
        <taxon>Tracheophyta</taxon>
        <taxon>Spermatophyta</taxon>
        <taxon>Magnoliopsida</taxon>
        <taxon>Liliopsida</taxon>
        <taxon>Poales</taxon>
        <taxon>Poaceae</taxon>
        <taxon>PACMAD clade</taxon>
        <taxon>Panicoideae</taxon>
        <taxon>Panicodae</taxon>
        <taxon>Paniceae</taxon>
        <taxon>Cenchrinae</taxon>
        <taxon>Setaria</taxon>
    </lineage>
</organism>
<reference evidence="2" key="1">
    <citation type="submission" date="2019-03" db="EMBL/GenBank/DDBJ databases">
        <title>WGS assembly of Setaria viridis.</title>
        <authorList>
            <person name="Huang P."/>
            <person name="Jenkins J."/>
            <person name="Grimwood J."/>
            <person name="Barry K."/>
            <person name="Healey A."/>
            <person name="Mamidi S."/>
            <person name="Sreedasyam A."/>
            <person name="Shu S."/>
            <person name="Feldman M."/>
            <person name="Wu J."/>
            <person name="Yu Y."/>
            <person name="Chen C."/>
            <person name="Johnson J."/>
            <person name="Rokhsar D."/>
            <person name="Baxter I."/>
            <person name="Schmutz J."/>
            <person name="Brutnell T."/>
            <person name="Kellogg E."/>
        </authorList>
    </citation>
    <scope>NUCLEOTIDE SEQUENCE [LARGE SCALE GENOMIC DNA]</scope>
</reference>
<dbReference type="Gramene" id="TKW10697">
    <property type="protein sequence ID" value="TKW10697"/>
    <property type="gene ID" value="SEVIR_6G183566v2"/>
</dbReference>
<gene>
    <name evidence="2" type="ORF">SEVIR_6G183566v2</name>
</gene>
<feature type="signal peptide" evidence="1">
    <location>
        <begin position="1"/>
        <end position="23"/>
    </location>
</feature>
<feature type="chain" id="PRO_5020467950" evidence="1">
    <location>
        <begin position="24"/>
        <end position="49"/>
    </location>
</feature>
<evidence type="ECO:0000313" key="3">
    <source>
        <dbReference type="Proteomes" id="UP000298652"/>
    </source>
</evidence>
<protein>
    <submittedName>
        <fullName evidence="2">Uncharacterized protein</fullName>
    </submittedName>
</protein>
<evidence type="ECO:0000313" key="2">
    <source>
        <dbReference type="EMBL" id="TKW10697.1"/>
    </source>
</evidence>
<dbReference type="EMBL" id="CM016557">
    <property type="protein sequence ID" value="TKW10697.1"/>
    <property type="molecule type" value="Genomic_DNA"/>
</dbReference>
<proteinExistence type="predicted"/>
<accession>A0A4U6UJG8</accession>
<name>A0A4U6UJG8_SETVI</name>
<keyword evidence="1" id="KW-0732">Signal</keyword>
<sequence>MILFFFLCCYFFQSKDLLAKAWGWEMLLPYEGSVEWSGYCNYFFFSRTT</sequence>